<dbReference type="InterPro" id="IPR015947">
    <property type="entry name" value="PUA-like_sf"/>
</dbReference>
<evidence type="ECO:0000256" key="1">
    <source>
        <dbReference type="ARBA" id="ARBA00000385"/>
    </source>
</evidence>
<dbReference type="InterPro" id="IPR014780">
    <property type="entry name" value="tRNA_psdUridine_synth_TruB"/>
</dbReference>
<feature type="domain" description="tRNA pseudouridylate synthase B C-terminal" evidence="8">
    <location>
        <begin position="182"/>
        <end position="222"/>
    </location>
</feature>
<dbReference type="EMBL" id="JACCFM010000001">
    <property type="protein sequence ID" value="NYJ20018.1"/>
    <property type="molecule type" value="Genomic_DNA"/>
</dbReference>
<dbReference type="SUPFAM" id="SSF55120">
    <property type="entry name" value="Pseudouridine synthase"/>
    <property type="match status" value="1"/>
</dbReference>
<feature type="active site" description="Nucleophile" evidence="5">
    <location>
        <position position="41"/>
    </location>
</feature>
<comment type="similarity">
    <text evidence="2 5">Belongs to the pseudouridine synthase TruB family. Type 1 subfamily.</text>
</comment>
<dbReference type="Gene3D" id="3.30.2350.10">
    <property type="entry name" value="Pseudouridine synthase"/>
    <property type="match status" value="1"/>
</dbReference>
<keyword evidence="4 5" id="KW-0413">Isomerase</keyword>
<dbReference type="GO" id="GO:0031119">
    <property type="term" value="P:tRNA pseudouridine synthesis"/>
    <property type="evidence" value="ECO:0007669"/>
    <property type="project" value="UniProtKB-UniRule"/>
</dbReference>
<dbReference type="Pfam" id="PF01509">
    <property type="entry name" value="TruB_N"/>
    <property type="match status" value="1"/>
</dbReference>
<dbReference type="AlphaFoldDB" id="A0A7Z0J6J7"/>
<evidence type="ECO:0000256" key="4">
    <source>
        <dbReference type="ARBA" id="ARBA00023235"/>
    </source>
</evidence>
<evidence type="ECO:0000256" key="2">
    <source>
        <dbReference type="ARBA" id="ARBA00005642"/>
    </source>
</evidence>
<keyword evidence="10" id="KW-1185">Reference proteome</keyword>
<feature type="domain" description="Pseudouridine synthase II N-terminal" evidence="6">
    <location>
        <begin position="26"/>
        <end position="181"/>
    </location>
</feature>
<dbReference type="Gene3D" id="2.30.130.10">
    <property type="entry name" value="PUA domain"/>
    <property type="match status" value="1"/>
</dbReference>
<dbReference type="PANTHER" id="PTHR13767:SF2">
    <property type="entry name" value="PSEUDOURIDYLATE SYNTHASE TRUB1"/>
    <property type="match status" value="1"/>
</dbReference>
<dbReference type="Proteomes" id="UP000537260">
    <property type="component" value="Unassembled WGS sequence"/>
</dbReference>
<evidence type="ECO:0000259" key="8">
    <source>
        <dbReference type="Pfam" id="PF16198"/>
    </source>
</evidence>
<dbReference type="Pfam" id="PF09142">
    <property type="entry name" value="TruB_C"/>
    <property type="match status" value="1"/>
</dbReference>
<dbReference type="InterPro" id="IPR015225">
    <property type="entry name" value="tRNA_psdUridine_synth_fam2_C"/>
</dbReference>
<dbReference type="InterPro" id="IPR020103">
    <property type="entry name" value="PsdUridine_synth_cat_dom_sf"/>
</dbReference>
<comment type="catalytic activity">
    <reaction evidence="1 5">
        <text>uridine(55) in tRNA = pseudouridine(55) in tRNA</text>
        <dbReference type="Rhea" id="RHEA:42532"/>
        <dbReference type="Rhea" id="RHEA-COMP:10101"/>
        <dbReference type="Rhea" id="RHEA-COMP:10102"/>
        <dbReference type="ChEBI" id="CHEBI:65314"/>
        <dbReference type="ChEBI" id="CHEBI:65315"/>
        <dbReference type="EC" id="5.4.99.25"/>
    </reaction>
</comment>
<dbReference type="EC" id="5.4.99.25" evidence="5"/>
<dbReference type="InterPro" id="IPR032819">
    <property type="entry name" value="TruB_C"/>
</dbReference>
<dbReference type="Pfam" id="PF16198">
    <property type="entry name" value="TruB_C_2"/>
    <property type="match status" value="1"/>
</dbReference>
<evidence type="ECO:0000256" key="3">
    <source>
        <dbReference type="ARBA" id="ARBA00022694"/>
    </source>
</evidence>
<organism evidence="9 10">
    <name type="scientific">Glaciibacter psychrotolerans</name>
    <dbReference type="NCBI Taxonomy" id="670054"/>
    <lineage>
        <taxon>Bacteria</taxon>
        <taxon>Bacillati</taxon>
        <taxon>Actinomycetota</taxon>
        <taxon>Actinomycetes</taxon>
        <taxon>Micrococcales</taxon>
        <taxon>Microbacteriaceae</taxon>
        <taxon>Glaciibacter</taxon>
    </lineage>
</organism>
<evidence type="ECO:0000313" key="9">
    <source>
        <dbReference type="EMBL" id="NYJ20018.1"/>
    </source>
</evidence>
<dbReference type="GO" id="GO:0160148">
    <property type="term" value="F:tRNA pseudouridine(55) synthase activity"/>
    <property type="evidence" value="ECO:0007669"/>
    <property type="project" value="UniProtKB-EC"/>
</dbReference>
<dbReference type="InterPro" id="IPR002501">
    <property type="entry name" value="PsdUridine_synth_N"/>
</dbReference>
<dbReference type="InterPro" id="IPR036974">
    <property type="entry name" value="PUA_sf"/>
</dbReference>
<comment type="caution">
    <text evidence="9">The sequence shown here is derived from an EMBL/GenBank/DDBJ whole genome shotgun (WGS) entry which is preliminary data.</text>
</comment>
<dbReference type="NCBIfam" id="TIGR00431">
    <property type="entry name" value="TruB"/>
    <property type="match status" value="1"/>
</dbReference>
<gene>
    <name evidence="5" type="primary">truB</name>
    <name evidence="9" type="ORF">HNR05_001809</name>
</gene>
<name>A0A7Z0J6J7_9MICO</name>
<comment type="function">
    <text evidence="5">Responsible for synthesis of pseudouridine from uracil-55 in the psi GC loop of transfer RNAs.</text>
</comment>
<evidence type="ECO:0000313" key="10">
    <source>
        <dbReference type="Proteomes" id="UP000537260"/>
    </source>
</evidence>
<dbReference type="CDD" id="cd02573">
    <property type="entry name" value="PseudoU_synth_EcTruB"/>
    <property type="match status" value="1"/>
</dbReference>
<dbReference type="GO" id="GO:0003723">
    <property type="term" value="F:RNA binding"/>
    <property type="evidence" value="ECO:0007669"/>
    <property type="project" value="InterPro"/>
</dbReference>
<protein>
    <recommendedName>
        <fullName evidence="5">tRNA pseudouridine synthase B</fullName>
        <ecNumber evidence="5">5.4.99.25</ecNumber>
    </recommendedName>
    <alternativeName>
        <fullName evidence="5">tRNA pseudouridine(55) synthase</fullName>
        <shortName evidence="5">Psi55 synthase</shortName>
    </alternativeName>
    <alternativeName>
        <fullName evidence="5">tRNA pseudouridylate synthase</fullName>
    </alternativeName>
    <alternativeName>
        <fullName evidence="5">tRNA-uridine isomerase</fullName>
    </alternativeName>
</protein>
<sequence>MSAASGLLLVDKTPGWTSHDAVARTRRLAGTRKVGHAGTLDPMATGLLILGVNSSTRLLTWVVGLDKEYFATIRLGAATTTDDKEGEQISLASPGVVATLSPDAIAAGIRDLTGDIEQSPSSVSAIKVDGKRAYALVRAGEEVALPPRPVTVSEFELLSATPADGFLDLEVRVVCSTGTYIRALARDLGSALEVGGHLTSLRRTRIGPFGVDAAQTLDELDAVGSLITPAAAATLLFPRLDLTAQQTIDLGHGKRIELAGTSVSEVATDAPIAAIAPDGRLVGLVGRRGTQGKTLVNFPPDDVEAASQTPGGAA</sequence>
<reference evidence="9 10" key="1">
    <citation type="submission" date="2020-07" db="EMBL/GenBank/DDBJ databases">
        <title>Sequencing the genomes of 1000 actinobacteria strains.</title>
        <authorList>
            <person name="Klenk H.-P."/>
        </authorList>
    </citation>
    <scope>NUCLEOTIDE SEQUENCE [LARGE SCALE GENOMIC DNA]</scope>
    <source>
        <strain evidence="9 10">LI1</strain>
    </source>
</reference>
<dbReference type="PANTHER" id="PTHR13767">
    <property type="entry name" value="TRNA-PSEUDOURIDINE SYNTHASE"/>
    <property type="match status" value="1"/>
</dbReference>
<dbReference type="SUPFAM" id="SSF88697">
    <property type="entry name" value="PUA domain-like"/>
    <property type="match status" value="1"/>
</dbReference>
<accession>A0A7Z0J6J7</accession>
<dbReference type="GO" id="GO:1990481">
    <property type="term" value="P:mRNA pseudouridine synthesis"/>
    <property type="evidence" value="ECO:0007669"/>
    <property type="project" value="TreeGrafter"/>
</dbReference>
<dbReference type="HAMAP" id="MF_01080">
    <property type="entry name" value="TruB_bact"/>
    <property type="match status" value="1"/>
</dbReference>
<dbReference type="RefSeq" id="WP_179578691.1">
    <property type="nucleotide sequence ID" value="NZ_JACCFM010000001.1"/>
</dbReference>
<evidence type="ECO:0000256" key="5">
    <source>
        <dbReference type="HAMAP-Rule" id="MF_01080"/>
    </source>
</evidence>
<evidence type="ECO:0000259" key="7">
    <source>
        <dbReference type="Pfam" id="PF09142"/>
    </source>
</evidence>
<keyword evidence="3 5" id="KW-0819">tRNA processing</keyword>
<evidence type="ECO:0000259" key="6">
    <source>
        <dbReference type="Pfam" id="PF01509"/>
    </source>
</evidence>
<feature type="domain" description="tRNA pseudouridine synthase II TruB subfamily 2 C-terminal" evidence="7">
    <location>
        <begin position="237"/>
        <end position="299"/>
    </location>
</feature>
<proteinExistence type="inferred from homology"/>